<organism evidence="3 4">
    <name type="scientific">Pristionchus fissidentatus</name>
    <dbReference type="NCBI Taxonomy" id="1538716"/>
    <lineage>
        <taxon>Eukaryota</taxon>
        <taxon>Metazoa</taxon>
        <taxon>Ecdysozoa</taxon>
        <taxon>Nematoda</taxon>
        <taxon>Chromadorea</taxon>
        <taxon>Rhabditida</taxon>
        <taxon>Rhabditina</taxon>
        <taxon>Diplogasteromorpha</taxon>
        <taxon>Diplogasteroidea</taxon>
        <taxon>Neodiplogasteridae</taxon>
        <taxon>Pristionchus</taxon>
    </lineage>
</organism>
<dbReference type="EMBL" id="BTSY01000005">
    <property type="protein sequence ID" value="GMT27475.1"/>
    <property type="molecule type" value="Genomic_DNA"/>
</dbReference>
<evidence type="ECO:0000313" key="4">
    <source>
        <dbReference type="Proteomes" id="UP001432322"/>
    </source>
</evidence>
<feature type="transmembrane region" description="Helical" evidence="1">
    <location>
        <begin position="210"/>
        <end position="233"/>
    </location>
</feature>
<dbReference type="PANTHER" id="PTHR11161">
    <property type="entry name" value="O-ACYLTRANSFERASE"/>
    <property type="match status" value="1"/>
</dbReference>
<feature type="transmembrane region" description="Helical" evidence="1">
    <location>
        <begin position="422"/>
        <end position="446"/>
    </location>
</feature>
<dbReference type="InterPro" id="IPR052728">
    <property type="entry name" value="O2_lipid_transport_reg"/>
</dbReference>
<name>A0AAV5W9Z3_9BILA</name>
<evidence type="ECO:0000259" key="2">
    <source>
        <dbReference type="Pfam" id="PF01757"/>
    </source>
</evidence>
<protein>
    <recommendedName>
        <fullName evidence="2">Acyltransferase 3 domain-containing protein</fullName>
    </recommendedName>
</protein>
<feature type="non-terminal residue" evidence="3">
    <location>
        <position position="1"/>
    </location>
</feature>
<accession>A0AAV5W9Z3</accession>
<feature type="transmembrane region" description="Helical" evidence="1">
    <location>
        <begin position="287"/>
        <end position="308"/>
    </location>
</feature>
<feature type="transmembrane region" description="Helical" evidence="1">
    <location>
        <begin position="240"/>
        <end position="261"/>
    </location>
</feature>
<proteinExistence type="predicted"/>
<dbReference type="Pfam" id="PF01757">
    <property type="entry name" value="Acyl_transf_3"/>
    <property type="match status" value="1"/>
</dbReference>
<feature type="transmembrane region" description="Helical" evidence="1">
    <location>
        <begin position="346"/>
        <end position="369"/>
    </location>
</feature>
<dbReference type="AlphaFoldDB" id="A0AAV5W9Z3"/>
<sequence length="497" mass="55740">PVPSIALTYRDGPEIRAKMARVGVLAEMLCSFSLRCSVTHLFRNAEKDIKCLHALRVLAAVWVVVGHSCLFSLFYMDNARLLKESLSTPTFSSYFLLASPLAVDTFLFISGAVMAVTYRKRQLFRRGIPQATVVRRVTRWILSVVHRIFRVYPTILLVSLFTLFVFNALGDGPMWDAELGVFGTNCTRAGDLAPHLLFYGNFAPSFCLPWLWHLSLDMQIQIFCPLLLVGLTYAPVRARLVALAITILIVVYRVVSVQAFGIHGDVIGALLAESAFPQSEQLEEMFIWFYGNPLSRAAPFLIGALTGWQVCIRSERELDFRIGIGLKFISAFLLLSAFITPSHDSFFHIIHLIGAPIAWSAGLALLVWLCENGHCRSLQSILGSHRLLPLSRLSFGIYITHEQILLLMIYTQRRPATPTALAHFLLLAVTAFTLSLFVSFLLAITIEIPPQTLEKRLLKKRHRIAERRPLRAIEELDPLAPAVSSQDKTALWVSTDH</sequence>
<dbReference type="PANTHER" id="PTHR11161:SF68">
    <property type="entry name" value="NOSE RESISTANT-TO-FLUOXETINE PROTEIN N-TERMINAL DOMAIN-CONTAINING PROTEIN"/>
    <property type="match status" value="1"/>
</dbReference>
<evidence type="ECO:0000256" key="1">
    <source>
        <dbReference type="SAM" id="Phobius"/>
    </source>
</evidence>
<dbReference type="Proteomes" id="UP001432322">
    <property type="component" value="Unassembled WGS sequence"/>
</dbReference>
<keyword evidence="1" id="KW-0472">Membrane</keyword>
<keyword evidence="4" id="KW-1185">Reference proteome</keyword>
<feature type="transmembrane region" description="Helical" evidence="1">
    <location>
        <begin position="54"/>
        <end position="75"/>
    </location>
</feature>
<dbReference type="InterPro" id="IPR002656">
    <property type="entry name" value="Acyl_transf_3_dom"/>
</dbReference>
<keyword evidence="1" id="KW-1133">Transmembrane helix</keyword>
<evidence type="ECO:0000313" key="3">
    <source>
        <dbReference type="EMBL" id="GMT27475.1"/>
    </source>
</evidence>
<comment type="caution">
    <text evidence="3">The sequence shown here is derived from an EMBL/GenBank/DDBJ whole genome shotgun (WGS) entry which is preliminary data.</text>
</comment>
<feature type="transmembrane region" description="Helical" evidence="1">
    <location>
        <begin position="95"/>
        <end position="118"/>
    </location>
</feature>
<keyword evidence="1" id="KW-0812">Transmembrane</keyword>
<feature type="transmembrane region" description="Helical" evidence="1">
    <location>
        <begin position="149"/>
        <end position="169"/>
    </location>
</feature>
<feature type="domain" description="Acyltransferase 3" evidence="2">
    <location>
        <begin position="50"/>
        <end position="442"/>
    </location>
</feature>
<gene>
    <name evidence="3" type="ORF">PFISCL1PPCAC_18772</name>
</gene>
<feature type="non-terminal residue" evidence="3">
    <location>
        <position position="497"/>
    </location>
</feature>
<reference evidence="3" key="1">
    <citation type="submission" date="2023-10" db="EMBL/GenBank/DDBJ databases">
        <title>Genome assembly of Pristionchus species.</title>
        <authorList>
            <person name="Yoshida K."/>
            <person name="Sommer R.J."/>
        </authorList>
    </citation>
    <scope>NUCLEOTIDE SEQUENCE</scope>
    <source>
        <strain evidence="3">RS5133</strain>
    </source>
</reference>
<feature type="transmembrane region" description="Helical" evidence="1">
    <location>
        <begin position="320"/>
        <end position="340"/>
    </location>
</feature>
<dbReference type="GO" id="GO:0016747">
    <property type="term" value="F:acyltransferase activity, transferring groups other than amino-acyl groups"/>
    <property type="evidence" value="ECO:0007669"/>
    <property type="project" value="InterPro"/>
</dbReference>